<organism evidence="1 2">
    <name type="scientific">Bacteroides fragilis str. 3976T8</name>
    <dbReference type="NCBI Taxonomy" id="1339314"/>
    <lineage>
        <taxon>Bacteria</taxon>
        <taxon>Pseudomonadati</taxon>
        <taxon>Bacteroidota</taxon>
        <taxon>Bacteroidia</taxon>
        <taxon>Bacteroidales</taxon>
        <taxon>Bacteroidaceae</taxon>
        <taxon>Bacteroides</taxon>
    </lineage>
</organism>
<evidence type="ECO:0000313" key="2">
    <source>
        <dbReference type="Proteomes" id="UP000020938"/>
    </source>
</evidence>
<dbReference type="EMBL" id="JGDS01000015">
    <property type="protein sequence ID" value="EXZ75667.1"/>
    <property type="molecule type" value="Genomic_DNA"/>
</dbReference>
<evidence type="ECO:0000313" key="1">
    <source>
        <dbReference type="EMBL" id="EXZ75667.1"/>
    </source>
</evidence>
<dbReference type="AlphaFoldDB" id="A0A016C450"/>
<dbReference type="Proteomes" id="UP000020938">
    <property type="component" value="Unassembled WGS sequence"/>
</dbReference>
<name>A0A016C450_BACFG</name>
<proteinExistence type="predicted"/>
<sequence length="243" mass="26354">MATACICCAEWGNGGRLWGAVQPAGFFDGAVNGFAVIPVLLGRAFAANVTAVLVVVRLGYAATLQELLRPEPAALARPDGLRDGEHHVADAQVLFRSHGDRPRGGFEVHEVHEVAARKVTELAVVAHPVDEQAQGEVDGVRPRGCLLQQGGPVHGSPSFMRRMSEMMLPAIPCRRSTSTSRNMGLKQYTQKVRSRSCRHSLYNRFTRAWASSYLAFAASHSASRDLYSPESCGSRSSRLLIAE</sequence>
<protein>
    <submittedName>
        <fullName evidence="1">Uncharacterized protein</fullName>
    </submittedName>
</protein>
<comment type="caution">
    <text evidence="1">The sequence shown here is derived from an EMBL/GenBank/DDBJ whole genome shotgun (WGS) entry which is preliminary data.</text>
</comment>
<gene>
    <name evidence="1" type="ORF">M123_4783</name>
</gene>
<reference evidence="1 2" key="1">
    <citation type="submission" date="2014-02" db="EMBL/GenBank/DDBJ databases">
        <authorList>
            <person name="Sears C."/>
            <person name="Carroll K."/>
            <person name="Sack B.R."/>
            <person name="Qadri F."/>
            <person name="Myers L.L."/>
            <person name="Chung G.-T."/>
            <person name="Escheverria P."/>
            <person name="Fraser C.M."/>
            <person name="Sadzewicz L."/>
            <person name="Shefchek K.A."/>
            <person name="Tallon L."/>
            <person name="Das S.P."/>
            <person name="Daugherty S."/>
            <person name="Mongodin E.F."/>
        </authorList>
    </citation>
    <scope>NUCLEOTIDE SEQUENCE [LARGE SCALE GENOMIC DNA]</scope>
    <source>
        <strain evidence="1 2">3976T8</strain>
    </source>
</reference>
<accession>A0A016C450</accession>